<proteinExistence type="predicted"/>
<protein>
    <submittedName>
        <fullName evidence="4">Acyltransferase</fullName>
    </submittedName>
</protein>
<dbReference type="PANTHER" id="PTHR23028">
    <property type="entry name" value="ACETYLTRANSFERASE"/>
    <property type="match status" value="1"/>
</dbReference>
<sequence>MPILLSQFIEACRWVGALLVLAVHSTNMFVNLADIMSAPHAASVYAWWFFVSFELGHQAVVGFFAISGYLVGGAVLAQLRRDKPFLRDYLIHRFARIYIVLAPALLVTVVADGIGRGWLGDSGVYDWPVFKDHYRADLFLGSLANLSAIYCDFFGTNGPLWSLACEFWYYISFPLLLLPFARAYSLRTRAVGFALGLAILVVMSIPSGGWFRFGYLLWGLGALATLARRPLVQSRWIVLALYVVAVIPIRLLVRGPNLEAHPYLADAADLLGAVLFLNLMVTLRFGPQQGWALFQPQLHRRLADFSFSLYSVHMPVLILARAFVDQRFGAQWARELATPAHWQVMAAVMTAAVVFGFLFSRVTEAHTNSARRALRRAFEAAEERRRRRVPPPLEELEREPQKADA</sequence>
<accession>A0A2U1SWA4</accession>
<comment type="caution">
    <text evidence="4">The sequence shown here is derived from an EMBL/GenBank/DDBJ whole genome shotgun (WGS) entry which is preliminary data.</text>
</comment>
<keyword evidence="2" id="KW-1133">Transmembrane helix</keyword>
<evidence type="ECO:0000259" key="3">
    <source>
        <dbReference type="Pfam" id="PF01757"/>
    </source>
</evidence>
<keyword evidence="4" id="KW-0012">Acyltransferase</keyword>
<evidence type="ECO:0000256" key="2">
    <source>
        <dbReference type="SAM" id="Phobius"/>
    </source>
</evidence>
<dbReference type="InterPro" id="IPR002656">
    <property type="entry name" value="Acyl_transf_3_dom"/>
</dbReference>
<dbReference type="InterPro" id="IPR050879">
    <property type="entry name" value="Acyltransferase_3"/>
</dbReference>
<feature type="domain" description="Acyltransferase 3" evidence="3">
    <location>
        <begin position="8"/>
        <end position="355"/>
    </location>
</feature>
<dbReference type="RefSeq" id="WP_108915526.1">
    <property type="nucleotide sequence ID" value="NZ_BGJY01000001.1"/>
</dbReference>
<name>A0A2U1SWA4_METSR</name>
<feature type="transmembrane region" description="Helical" evidence="2">
    <location>
        <begin position="236"/>
        <end position="253"/>
    </location>
</feature>
<organism evidence="4 5">
    <name type="scientific">Methylosinus sporium</name>
    <dbReference type="NCBI Taxonomy" id="428"/>
    <lineage>
        <taxon>Bacteria</taxon>
        <taxon>Pseudomonadati</taxon>
        <taxon>Pseudomonadota</taxon>
        <taxon>Alphaproteobacteria</taxon>
        <taxon>Hyphomicrobiales</taxon>
        <taxon>Methylocystaceae</taxon>
        <taxon>Methylosinus</taxon>
    </lineage>
</organism>
<evidence type="ECO:0000256" key="1">
    <source>
        <dbReference type="SAM" id="MobiDB-lite"/>
    </source>
</evidence>
<dbReference type="GO" id="GO:0000271">
    <property type="term" value="P:polysaccharide biosynthetic process"/>
    <property type="evidence" value="ECO:0007669"/>
    <property type="project" value="TreeGrafter"/>
</dbReference>
<feature type="transmembrane region" description="Helical" evidence="2">
    <location>
        <begin position="167"/>
        <end position="184"/>
    </location>
</feature>
<keyword evidence="5" id="KW-1185">Reference proteome</keyword>
<feature type="transmembrane region" description="Helical" evidence="2">
    <location>
        <begin position="307"/>
        <end position="324"/>
    </location>
</feature>
<feature type="transmembrane region" description="Helical" evidence="2">
    <location>
        <begin position="12"/>
        <end position="33"/>
    </location>
</feature>
<dbReference type="AlphaFoldDB" id="A0A2U1SWA4"/>
<keyword evidence="2" id="KW-0812">Transmembrane</keyword>
<dbReference type="OrthoDB" id="9796461at2"/>
<feature type="transmembrane region" description="Helical" evidence="2">
    <location>
        <begin position="190"/>
        <end position="215"/>
    </location>
</feature>
<gene>
    <name evidence="4" type="ORF">C5689_01800</name>
</gene>
<evidence type="ECO:0000313" key="5">
    <source>
        <dbReference type="Proteomes" id="UP000245137"/>
    </source>
</evidence>
<keyword evidence="2" id="KW-0472">Membrane</keyword>
<keyword evidence="4" id="KW-0808">Transferase</keyword>
<feature type="region of interest" description="Disordered" evidence="1">
    <location>
        <begin position="383"/>
        <end position="405"/>
    </location>
</feature>
<evidence type="ECO:0000313" key="4">
    <source>
        <dbReference type="EMBL" id="PWB95853.1"/>
    </source>
</evidence>
<dbReference type="EMBL" id="PUIV01000001">
    <property type="protein sequence ID" value="PWB95853.1"/>
    <property type="molecule type" value="Genomic_DNA"/>
</dbReference>
<feature type="transmembrane region" description="Helical" evidence="2">
    <location>
        <begin position="45"/>
        <end position="76"/>
    </location>
</feature>
<feature type="transmembrane region" description="Helical" evidence="2">
    <location>
        <begin position="97"/>
        <end position="118"/>
    </location>
</feature>
<feature type="transmembrane region" description="Helical" evidence="2">
    <location>
        <begin position="344"/>
        <end position="362"/>
    </location>
</feature>
<dbReference type="PANTHER" id="PTHR23028:SF53">
    <property type="entry name" value="ACYL_TRANSF_3 DOMAIN-CONTAINING PROTEIN"/>
    <property type="match status" value="1"/>
</dbReference>
<dbReference type="GO" id="GO:0016747">
    <property type="term" value="F:acyltransferase activity, transferring groups other than amino-acyl groups"/>
    <property type="evidence" value="ECO:0007669"/>
    <property type="project" value="InterPro"/>
</dbReference>
<dbReference type="Pfam" id="PF01757">
    <property type="entry name" value="Acyl_transf_3"/>
    <property type="match status" value="1"/>
</dbReference>
<dbReference type="Proteomes" id="UP000245137">
    <property type="component" value="Unassembled WGS sequence"/>
</dbReference>
<dbReference type="GO" id="GO:0016020">
    <property type="term" value="C:membrane"/>
    <property type="evidence" value="ECO:0007669"/>
    <property type="project" value="TreeGrafter"/>
</dbReference>
<reference evidence="4 5" key="1">
    <citation type="journal article" date="2018" name="Appl. Microbiol. Biotechnol.">
        <title>Co-cultivation of the strictly anaerobic methanogen Methanosarcina barkeri with aerobic methanotrophs in an oxygen-limited membrane bioreactor.</title>
        <authorList>
            <person name="In 't Zandt M.H."/>
            <person name="van den Bosch T.J.M."/>
            <person name="Rijkers R."/>
            <person name="van Kessel M.A.H.J."/>
            <person name="Jetten M.S.M."/>
            <person name="Welte C.U."/>
        </authorList>
    </citation>
    <scope>NUCLEOTIDE SEQUENCE [LARGE SCALE GENOMIC DNA]</scope>
    <source>
        <strain evidence="4 5">DSM 17706</strain>
    </source>
</reference>